<dbReference type="Proteomes" id="UP001157091">
    <property type="component" value="Unassembled WGS sequence"/>
</dbReference>
<accession>A0ABQ6I118</accession>
<organism evidence="2 3">
    <name type="scientific">Luteimicrobium album</name>
    <dbReference type="NCBI Taxonomy" id="1054550"/>
    <lineage>
        <taxon>Bacteria</taxon>
        <taxon>Bacillati</taxon>
        <taxon>Actinomycetota</taxon>
        <taxon>Actinomycetes</taxon>
        <taxon>Micrococcales</taxon>
        <taxon>Luteimicrobium</taxon>
    </lineage>
</organism>
<evidence type="ECO:0000313" key="2">
    <source>
        <dbReference type="EMBL" id="GMA23475.1"/>
    </source>
</evidence>
<evidence type="ECO:0000256" key="1">
    <source>
        <dbReference type="SAM" id="MobiDB-lite"/>
    </source>
</evidence>
<name>A0ABQ6I118_9MICO</name>
<evidence type="ECO:0000313" key="3">
    <source>
        <dbReference type="Proteomes" id="UP001157091"/>
    </source>
</evidence>
<dbReference type="SUPFAM" id="SSF54506">
    <property type="entry name" value="Diaminopimelate epimerase-like"/>
    <property type="match status" value="1"/>
</dbReference>
<keyword evidence="3" id="KW-1185">Reference proteome</keyword>
<feature type="region of interest" description="Disordered" evidence="1">
    <location>
        <begin position="1"/>
        <end position="41"/>
    </location>
</feature>
<sequence length="85" mass="9115">MIRNPRPAANHGERRYRRRRGARFFNPADGIAEGPAPGTAAGRPVVIAQRYATGRPSRIRVDVEPTRVRVSGTAVVAGTGTIAIP</sequence>
<protein>
    <recommendedName>
        <fullName evidence="4">PhzF family phenazine biosynthesis protein</fullName>
    </recommendedName>
</protein>
<gene>
    <name evidence="2" type="ORF">GCM10025864_12340</name>
</gene>
<dbReference type="EMBL" id="BSUK01000001">
    <property type="protein sequence ID" value="GMA23475.1"/>
    <property type="molecule type" value="Genomic_DNA"/>
</dbReference>
<reference evidence="3" key="1">
    <citation type="journal article" date="2019" name="Int. J. Syst. Evol. Microbiol.">
        <title>The Global Catalogue of Microorganisms (GCM) 10K type strain sequencing project: providing services to taxonomists for standard genome sequencing and annotation.</title>
        <authorList>
            <consortium name="The Broad Institute Genomics Platform"/>
            <consortium name="The Broad Institute Genome Sequencing Center for Infectious Disease"/>
            <person name="Wu L."/>
            <person name="Ma J."/>
        </authorList>
    </citation>
    <scope>NUCLEOTIDE SEQUENCE [LARGE SCALE GENOMIC DNA]</scope>
    <source>
        <strain evidence="3">NBRC 106348</strain>
    </source>
</reference>
<comment type="caution">
    <text evidence="2">The sequence shown here is derived from an EMBL/GenBank/DDBJ whole genome shotgun (WGS) entry which is preliminary data.</text>
</comment>
<proteinExistence type="predicted"/>
<dbReference type="Gene3D" id="3.10.310.10">
    <property type="entry name" value="Diaminopimelate Epimerase, Chain A, domain 1"/>
    <property type="match status" value="1"/>
</dbReference>
<evidence type="ECO:0008006" key="4">
    <source>
        <dbReference type="Google" id="ProtNLM"/>
    </source>
</evidence>